<evidence type="ECO:0000256" key="3">
    <source>
        <dbReference type="ARBA" id="ARBA00022840"/>
    </source>
</evidence>
<evidence type="ECO:0000256" key="4">
    <source>
        <dbReference type="PROSITE-ProRule" id="PRU00409"/>
    </source>
</evidence>
<dbReference type="PANTHER" id="PTHR43585:SF2">
    <property type="entry name" value="ATP-GRASP ENZYME FSQD"/>
    <property type="match status" value="1"/>
</dbReference>
<evidence type="ECO:0000256" key="2">
    <source>
        <dbReference type="ARBA" id="ARBA00022741"/>
    </source>
</evidence>
<dbReference type="GO" id="GO:0046872">
    <property type="term" value="F:metal ion binding"/>
    <property type="evidence" value="ECO:0007669"/>
    <property type="project" value="InterPro"/>
</dbReference>
<dbReference type="InterPro" id="IPR011761">
    <property type="entry name" value="ATP-grasp"/>
</dbReference>
<dbReference type="OrthoDB" id="9803907at2"/>
<keyword evidence="7" id="KW-1185">Reference proteome</keyword>
<dbReference type="GO" id="GO:0005524">
    <property type="term" value="F:ATP binding"/>
    <property type="evidence" value="ECO:0007669"/>
    <property type="project" value="UniProtKB-UniRule"/>
</dbReference>
<dbReference type="AlphaFoldDB" id="A0A223CZD0"/>
<organism evidence="6 7">
    <name type="scientific">Tumebacillus algifaecis</name>
    <dbReference type="NCBI Taxonomy" id="1214604"/>
    <lineage>
        <taxon>Bacteria</taxon>
        <taxon>Bacillati</taxon>
        <taxon>Bacillota</taxon>
        <taxon>Bacilli</taxon>
        <taxon>Bacillales</taxon>
        <taxon>Alicyclobacillaceae</taxon>
        <taxon>Tumebacillus</taxon>
    </lineage>
</organism>
<keyword evidence="1" id="KW-0436">Ligase</keyword>
<dbReference type="SUPFAM" id="SSF56059">
    <property type="entry name" value="Glutathione synthetase ATP-binding domain-like"/>
    <property type="match status" value="1"/>
</dbReference>
<name>A0A223CZD0_9BACL</name>
<evidence type="ECO:0000313" key="7">
    <source>
        <dbReference type="Proteomes" id="UP000214688"/>
    </source>
</evidence>
<evidence type="ECO:0000313" key="6">
    <source>
        <dbReference type="EMBL" id="ASS74605.1"/>
    </source>
</evidence>
<dbReference type="EMBL" id="CP022657">
    <property type="protein sequence ID" value="ASS74605.1"/>
    <property type="molecule type" value="Genomic_DNA"/>
</dbReference>
<protein>
    <recommendedName>
        <fullName evidence="5">ATP-grasp domain-containing protein</fullName>
    </recommendedName>
</protein>
<evidence type="ECO:0000256" key="1">
    <source>
        <dbReference type="ARBA" id="ARBA00022598"/>
    </source>
</evidence>
<dbReference type="GO" id="GO:0016874">
    <property type="term" value="F:ligase activity"/>
    <property type="evidence" value="ECO:0007669"/>
    <property type="project" value="UniProtKB-KW"/>
</dbReference>
<dbReference type="Gene3D" id="3.30.470.20">
    <property type="entry name" value="ATP-grasp fold, B domain"/>
    <property type="match status" value="1"/>
</dbReference>
<keyword evidence="2 4" id="KW-0547">Nucleotide-binding</keyword>
<dbReference type="PANTHER" id="PTHR43585">
    <property type="entry name" value="FUMIPYRROLE BIOSYNTHESIS PROTEIN C"/>
    <property type="match status" value="1"/>
</dbReference>
<feature type="domain" description="ATP-grasp" evidence="5">
    <location>
        <begin position="88"/>
        <end position="298"/>
    </location>
</feature>
<proteinExistence type="predicted"/>
<gene>
    <name evidence="6" type="ORF">CIG75_06225</name>
</gene>
<evidence type="ECO:0000259" key="5">
    <source>
        <dbReference type="PROSITE" id="PS50975"/>
    </source>
</evidence>
<dbReference type="KEGG" id="tab:CIG75_06225"/>
<dbReference type="InterPro" id="IPR052032">
    <property type="entry name" value="ATP-dep_AA_Ligase"/>
</dbReference>
<keyword evidence="3 4" id="KW-0067">ATP-binding</keyword>
<reference evidence="6 7" key="1">
    <citation type="journal article" date="2015" name="Int. J. Syst. Evol. Microbiol.">
        <title>Tumebacillus algifaecis sp. nov., isolated from decomposing algal scum.</title>
        <authorList>
            <person name="Wu Y.F."/>
            <person name="Zhang B."/>
            <person name="Xing P."/>
            <person name="Wu Q.L."/>
            <person name="Liu S.J."/>
        </authorList>
    </citation>
    <scope>NUCLEOTIDE SEQUENCE [LARGE SCALE GENOMIC DNA]</scope>
    <source>
        <strain evidence="6 7">THMBR28</strain>
    </source>
</reference>
<sequence>MLVLGQAFVSPFLSETAAKLRIPVVDAAQDVLVPFDKKLNWKSANSFFQLVRDRKAPLLSNSENALQALENHLPGHVLVERNERFKNKTHFRKWLAHLFPDFMYQEFSFDELMRMQASQLRFPIVVKPVVGYASLGVYRVADAKEWMDVRHRLHRDVREARDLFPESVLNVERFIVEEWIEGEEYAVDAFFNTEGQPVVLNVLKRMFAHAGDTSDRIYYTSKHVLQEAMQPVIEFLTKLGSLEDLSLYPVHLEVRISPSGKLIPIEVNPLRFAGIGTCDLAIHAYGQNPYEHFFQQTQPDWNHILETMDDSVYSFFCAELPVELNTLKISSIEHDKFRSMFGDVLEYRSMQGYDPTTFAVVFYRSEDLAENEKLLQLELSQFVSVRNIEVSA</sequence>
<dbReference type="PROSITE" id="PS50975">
    <property type="entry name" value="ATP_GRASP"/>
    <property type="match status" value="1"/>
</dbReference>
<dbReference type="Proteomes" id="UP000214688">
    <property type="component" value="Chromosome"/>
</dbReference>
<accession>A0A223CZD0</accession>
<dbReference type="RefSeq" id="WP_094235855.1">
    <property type="nucleotide sequence ID" value="NZ_CP022657.1"/>
</dbReference>
<dbReference type="Pfam" id="PF13535">
    <property type="entry name" value="ATP-grasp_4"/>
    <property type="match status" value="1"/>
</dbReference>